<comment type="caution">
    <text evidence="3">The sequence shown here is derived from an EMBL/GenBank/DDBJ whole genome shotgun (WGS) entry which is preliminary data.</text>
</comment>
<dbReference type="InterPro" id="IPR052006">
    <property type="entry name" value="MLP-like"/>
</dbReference>
<dbReference type="AlphaFoldDB" id="A0AA41VHI6"/>
<dbReference type="CDD" id="cd07816">
    <property type="entry name" value="Bet_v1-like"/>
    <property type="match status" value="1"/>
</dbReference>
<evidence type="ECO:0000313" key="3">
    <source>
        <dbReference type="EMBL" id="MCL7041320.1"/>
    </source>
</evidence>
<name>A0AA41VHI6_PAPNU</name>
<dbReference type="InterPro" id="IPR023393">
    <property type="entry name" value="START-like_dom_sf"/>
</dbReference>
<dbReference type="PANTHER" id="PTHR31338">
    <property type="entry name" value="POLYKETIDE CYCLASE/DEHYDRASE AND LIPID TRANSPORT SUPERFAMILY PROTEIN"/>
    <property type="match status" value="1"/>
</dbReference>
<dbReference type="SMART" id="SM01037">
    <property type="entry name" value="Bet_v_1"/>
    <property type="match status" value="1"/>
</dbReference>
<feature type="domain" description="Bet v I/Major latex protein" evidence="2">
    <location>
        <begin position="1"/>
        <end position="152"/>
    </location>
</feature>
<gene>
    <name evidence="3" type="ORF">MKW94_030954</name>
</gene>
<dbReference type="EMBL" id="JAJJMA010222596">
    <property type="protein sequence ID" value="MCL7041320.1"/>
    <property type="molecule type" value="Genomic_DNA"/>
</dbReference>
<accession>A0AA41VHI6</accession>
<dbReference type="Gene3D" id="3.30.530.20">
    <property type="match status" value="1"/>
</dbReference>
<evidence type="ECO:0000259" key="2">
    <source>
        <dbReference type="SMART" id="SM01037"/>
    </source>
</evidence>
<reference evidence="3" key="1">
    <citation type="submission" date="2022-03" db="EMBL/GenBank/DDBJ databases">
        <title>A functionally conserved STORR gene fusion in Papaver species that diverged 16.8 million years ago.</title>
        <authorList>
            <person name="Catania T."/>
        </authorList>
    </citation>
    <scope>NUCLEOTIDE SEQUENCE</scope>
    <source>
        <strain evidence="3">S-191538</strain>
    </source>
</reference>
<dbReference type="SUPFAM" id="SSF55961">
    <property type="entry name" value="Bet v1-like"/>
    <property type="match status" value="1"/>
</dbReference>
<dbReference type="GO" id="GO:0006952">
    <property type="term" value="P:defense response"/>
    <property type="evidence" value="ECO:0007669"/>
    <property type="project" value="InterPro"/>
</dbReference>
<proteinExistence type="inferred from homology"/>
<evidence type="ECO:0000313" key="4">
    <source>
        <dbReference type="Proteomes" id="UP001177140"/>
    </source>
</evidence>
<sequence>MARAIGCEAQVKCSVDMFYGFFKNNITQLVDCFPETYKSIQVIDQGETPSVGSVRLWKYQLGDHFITTKEEMIDVDGETKSITWNFLDGDVMNLYRSFQIKLVFVTPTGEGSCVAKWSVEYENAVGDLPYPTAFMNLLRMISVELPPKLLKQA</sequence>
<comment type="similarity">
    <text evidence="1">Belongs to the MLP family.</text>
</comment>
<dbReference type="Pfam" id="PF00407">
    <property type="entry name" value="Bet_v_1"/>
    <property type="match status" value="1"/>
</dbReference>
<keyword evidence="4" id="KW-1185">Reference proteome</keyword>
<dbReference type="Proteomes" id="UP001177140">
    <property type="component" value="Unassembled WGS sequence"/>
</dbReference>
<evidence type="ECO:0000256" key="1">
    <source>
        <dbReference type="ARBA" id="ARBA00038242"/>
    </source>
</evidence>
<dbReference type="InterPro" id="IPR000916">
    <property type="entry name" value="Bet_v_I/MLP"/>
</dbReference>
<dbReference type="PANTHER" id="PTHR31338:SF16">
    <property type="entry name" value="POLYKETIDE CYCLASE_DEHYDRASE AND LIPID TRANSPORT SUPERFAMILY PROTEIN"/>
    <property type="match status" value="1"/>
</dbReference>
<organism evidence="3 4">
    <name type="scientific">Papaver nudicaule</name>
    <name type="common">Iceland poppy</name>
    <dbReference type="NCBI Taxonomy" id="74823"/>
    <lineage>
        <taxon>Eukaryota</taxon>
        <taxon>Viridiplantae</taxon>
        <taxon>Streptophyta</taxon>
        <taxon>Embryophyta</taxon>
        <taxon>Tracheophyta</taxon>
        <taxon>Spermatophyta</taxon>
        <taxon>Magnoliopsida</taxon>
        <taxon>Ranunculales</taxon>
        <taxon>Papaveraceae</taxon>
        <taxon>Papaveroideae</taxon>
        <taxon>Papaver</taxon>
    </lineage>
</organism>
<protein>
    <recommendedName>
        <fullName evidence="2">Bet v I/Major latex protein domain-containing protein</fullName>
    </recommendedName>
</protein>